<name>A0AC59Y418_RANTA</name>
<proteinExistence type="predicted"/>
<dbReference type="EMBL" id="OX596085">
    <property type="protein sequence ID" value="CAM9365283.1"/>
    <property type="molecule type" value="Genomic_DNA"/>
</dbReference>
<evidence type="ECO:0000313" key="1">
    <source>
        <dbReference type="EMBL" id="CAM9365283.1"/>
    </source>
</evidence>
<sequence>MEPAGARVSLHSARPPGAGWLLSVRPSTPSERHDPGPPPDPDTKMHSVDTAGPGTGSHLLPNTLAASRPQ</sequence>
<organism evidence="1 2">
    <name type="scientific">Rangifer tarandus platyrhynchus</name>
    <name type="common">Svalbard reindeer</name>
    <dbReference type="NCBI Taxonomy" id="3082113"/>
    <lineage>
        <taxon>Eukaryota</taxon>
        <taxon>Metazoa</taxon>
        <taxon>Chordata</taxon>
        <taxon>Craniata</taxon>
        <taxon>Vertebrata</taxon>
        <taxon>Euteleostomi</taxon>
        <taxon>Mammalia</taxon>
        <taxon>Eutheria</taxon>
        <taxon>Laurasiatheria</taxon>
        <taxon>Artiodactyla</taxon>
        <taxon>Ruminantia</taxon>
        <taxon>Pecora</taxon>
        <taxon>Cervidae</taxon>
        <taxon>Odocoileinae</taxon>
        <taxon>Rangifer</taxon>
    </lineage>
</organism>
<reference evidence="1" key="2">
    <citation type="submission" date="2025-03" db="EMBL/GenBank/DDBJ databases">
        <authorList>
            <consortium name="ELIXIR-Norway"/>
            <consortium name="Elixir Norway"/>
        </authorList>
    </citation>
    <scope>NUCLEOTIDE SEQUENCE</scope>
</reference>
<protein>
    <submittedName>
        <fullName evidence="1">Uncharacterized protein</fullName>
    </submittedName>
</protein>
<gene>
    <name evidence="1" type="ORF">MRATA1EN22A_LOCUS1542</name>
</gene>
<accession>A0AC59Y418</accession>
<evidence type="ECO:0000313" key="2">
    <source>
        <dbReference type="Proteomes" id="UP001162501"/>
    </source>
</evidence>
<dbReference type="Proteomes" id="UP001162501">
    <property type="component" value="Chromosome 1"/>
</dbReference>
<reference evidence="1" key="1">
    <citation type="submission" date="2023-05" db="EMBL/GenBank/DDBJ databases">
        <authorList>
            <consortium name="ELIXIR-Norway"/>
        </authorList>
    </citation>
    <scope>NUCLEOTIDE SEQUENCE</scope>
</reference>